<evidence type="ECO:0000313" key="3">
    <source>
        <dbReference type="Proteomes" id="UP001281410"/>
    </source>
</evidence>
<dbReference type="PANTHER" id="PTHR37253:SF1">
    <property type="entry name" value="PROTEIN GAMETE EXPRESSED 3"/>
    <property type="match status" value="1"/>
</dbReference>
<dbReference type="PANTHER" id="PTHR37253">
    <property type="entry name" value="PROTEIN GAMETE EXPRESSED 3"/>
    <property type="match status" value="1"/>
</dbReference>
<feature type="compositionally biased region" description="Low complexity" evidence="1">
    <location>
        <begin position="140"/>
        <end position="153"/>
    </location>
</feature>
<feature type="region of interest" description="Disordered" evidence="1">
    <location>
        <begin position="139"/>
        <end position="193"/>
    </location>
</feature>
<feature type="compositionally biased region" description="Basic and acidic residues" evidence="1">
    <location>
        <begin position="156"/>
        <end position="167"/>
    </location>
</feature>
<evidence type="ECO:0000256" key="1">
    <source>
        <dbReference type="SAM" id="MobiDB-lite"/>
    </source>
</evidence>
<gene>
    <name evidence="2" type="ORF">Dsin_016846</name>
</gene>
<protein>
    <submittedName>
        <fullName evidence="2">Uncharacterized protein</fullName>
    </submittedName>
</protein>
<reference evidence="2" key="1">
    <citation type="journal article" date="2023" name="Plant J.">
        <title>Genome sequences and population genomics provide insights into the demographic history, inbreeding, and mutation load of two 'living fossil' tree species of Dipteronia.</title>
        <authorList>
            <person name="Feng Y."/>
            <person name="Comes H.P."/>
            <person name="Chen J."/>
            <person name="Zhu S."/>
            <person name="Lu R."/>
            <person name="Zhang X."/>
            <person name="Li P."/>
            <person name="Qiu J."/>
            <person name="Olsen K.M."/>
            <person name="Qiu Y."/>
        </authorList>
    </citation>
    <scope>NUCLEOTIDE SEQUENCE</scope>
    <source>
        <strain evidence="2">NBL</strain>
    </source>
</reference>
<dbReference type="InterPro" id="IPR045301">
    <property type="entry name" value="GEX3-like"/>
</dbReference>
<keyword evidence="3" id="KW-1185">Reference proteome</keyword>
<accession>A0AAE0AFB3</accession>
<organism evidence="2 3">
    <name type="scientific">Dipteronia sinensis</name>
    <dbReference type="NCBI Taxonomy" id="43782"/>
    <lineage>
        <taxon>Eukaryota</taxon>
        <taxon>Viridiplantae</taxon>
        <taxon>Streptophyta</taxon>
        <taxon>Embryophyta</taxon>
        <taxon>Tracheophyta</taxon>
        <taxon>Spermatophyta</taxon>
        <taxon>Magnoliopsida</taxon>
        <taxon>eudicotyledons</taxon>
        <taxon>Gunneridae</taxon>
        <taxon>Pentapetalae</taxon>
        <taxon>rosids</taxon>
        <taxon>malvids</taxon>
        <taxon>Sapindales</taxon>
        <taxon>Sapindaceae</taxon>
        <taxon>Hippocastanoideae</taxon>
        <taxon>Acereae</taxon>
        <taxon>Dipteronia</taxon>
    </lineage>
</organism>
<proteinExistence type="predicted"/>
<dbReference type="GO" id="GO:0005886">
    <property type="term" value="C:plasma membrane"/>
    <property type="evidence" value="ECO:0007669"/>
    <property type="project" value="TreeGrafter"/>
</dbReference>
<evidence type="ECO:0000313" key="2">
    <source>
        <dbReference type="EMBL" id="KAK3212140.1"/>
    </source>
</evidence>
<feature type="region of interest" description="Disordered" evidence="1">
    <location>
        <begin position="65"/>
        <end position="95"/>
    </location>
</feature>
<dbReference type="Proteomes" id="UP001281410">
    <property type="component" value="Unassembled WGS sequence"/>
</dbReference>
<dbReference type="GO" id="GO:0010183">
    <property type="term" value="P:pollen tube guidance"/>
    <property type="evidence" value="ECO:0007669"/>
    <property type="project" value="TreeGrafter"/>
</dbReference>
<name>A0AAE0AFB3_9ROSI</name>
<sequence>MFLFFESLVLLFLVVLVPFCCKFWRKKKLQGQHLGNFLEKRRWLQLKKKALNRRIEELEQKKGAEEAVGNEKPSNLVEERQGTQRKLSTTYSLGRDGGAGLQSKSLLPLYDFKTTTTTGRRSYSLRNAKNESVKIFQTLSDTSSSSSRKNSSSDSEEVKDSKSKAPLEAESSSDEDGIVEKSPSEPSSTLRVCTNPLFVEKEKLEDHEALSTDHLRRMFLKRRTLS</sequence>
<dbReference type="AlphaFoldDB" id="A0AAE0AFB3"/>
<dbReference type="GO" id="GO:0009793">
    <property type="term" value="P:embryo development ending in seed dormancy"/>
    <property type="evidence" value="ECO:0007669"/>
    <property type="project" value="TreeGrafter"/>
</dbReference>
<dbReference type="EMBL" id="JANJYJ010000005">
    <property type="protein sequence ID" value="KAK3212140.1"/>
    <property type="molecule type" value="Genomic_DNA"/>
</dbReference>
<comment type="caution">
    <text evidence="2">The sequence shown here is derived from an EMBL/GenBank/DDBJ whole genome shotgun (WGS) entry which is preliminary data.</text>
</comment>